<evidence type="ECO:0000256" key="3">
    <source>
        <dbReference type="ARBA" id="ARBA00022448"/>
    </source>
</evidence>
<feature type="transmembrane region" description="Helical" evidence="8">
    <location>
        <begin position="107"/>
        <end position="131"/>
    </location>
</feature>
<accession>A0A1H8Q1G4</accession>
<organism evidence="9 10">
    <name type="scientific">Amphibacillus marinus</name>
    <dbReference type="NCBI Taxonomy" id="872970"/>
    <lineage>
        <taxon>Bacteria</taxon>
        <taxon>Bacillati</taxon>
        <taxon>Bacillota</taxon>
        <taxon>Bacilli</taxon>
        <taxon>Bacillales</taxon>
        <taxon>Bacillaceae</taxon>
        <taxon>Amphibacillus</taxon>
    </lineage>
</organism>
<dbReference type="Pfam" id="PF03845">
    <property type="entry name" value="Spore_permease"/>
    <property type="match status" value="1"/>
</dbReference>
<dbReference type="AlphaFoldDB" id="A0A1H8Q1G4"/>
<dbReference type="NCBIfam" id="TIGR00912">
    <property type="entry name" value="2A0309"/>
    <property type="match status" value="1"/>
</dbReference>
<evidence type="ECO:0000313" key="9">
    <source>
        <dbReference type="EMBL" id="SEO47916.1"/>
    </source>
</evidence>
<evidence type="ECO:0000256" key="7">
    <source>
        <dbReference type="ARBA" id="ARBA00023136"/>
    </source>
</evidence>
<dbReference type="GO" id="GO:0009847">
    <property type="term" value="P:spore germination"/>
    <property type="evidence" value="ECO:0007669"/>
    <property type="project" value="InterPro"/>
</dbReference>
<dbReference type="STRING" id="872970.SAMN04488134_1085"/>
<feature type="transmembrane region" description="Helical" evidence="8">
    <location>
        <begin position="271"/>
        <end position="293"/>
    </location>
</feature>
<keyword evidence="10" id="KW-1185">Reference proteome</keyword>
<keyword evidence="5 8" id="KW-0812">Transmembrane</keyword>
<sequence length="362" mass="40167">MTEKISSKQFLVLVFMNLLGTSIVFIPSIATSYGQENGWITVLISTIIGMVLILLFNATVSNDDTLDFFSAIDQSVGKIIGNVIIGALIIFAYYTGIANIWALSEFVGLQILMGTPPAAIALISTMTSLIAVRYGIEVIARSIEIFFPFTILSLVLLALLVWPEARLENIEPIMQLNKMSTVIGAIPLVGMTFLEVITLVIILSSVNNRKDGKRAFLYGGLLAGFCMMIVTFASIAVLGVQGTVRHTYPIYVLGQNIRIAQFFERIEVLVAFIWFFTIFFKIATTNFIIVKAVQHLFKLKRHQSISIPVSFLLWTGSVTSFPNVFYDFEAINSTYLVLGFIVGFLIPLFIVVSKKISQLRKT</sequence>
<comment type="subcellular location">
    <subcellularLocation>
        <location evidence="1">Membrane</location>
        <topology evidence="1">Multi-pass membrane protein</topology>
    </subcellularLocation>
</comment>
<reference evidence="9 10" key="1">
    <citation type="submission" date="2016-10" db="EMBL/GenBank/DDBJ databases">
        <authorList>
            <person name="de Groot N.N."/>
        </authorList>
    </citation>
    <scope>NUCLEOTIDE SEQUENCE [LARGE SCALE GENOMIC DNA]</scope>
    <source>
        <strain evidence="9 10">CGMCC 1.10434</strain>
    </source>
</reference>
<feature type="transmembrane region" description="Helical" evidence="8">
    <location>
        <begin position="305"/>
        <end position="326"/>
    </location>
</feature>
<dbReference type="Proteomes" id="UP000199300">
    <property type="component" value="Unassembled WGS sequence"/>
</dbReference>
<evidence type="ECO:0000256" key="8">
    <source>
        <dbReference type="SAM" id="Phobius"/>
    </source>
</evidence>
<feature type="transmembrane region" description="Helical" evidence="8">
    <location>
        <begin position="215"/>
        <end position="240"/>
    </location>
</feature>
<protein>
    <submittedName>
        <fullName evidence="9">Spore germination protein</fullName>
    </submittedName>
</protein>
<dbReference type="Gene3D" id="1.20.1740.10">
    <property type="entry name" value="Amino acid/polyamine transporter I"/>
    <property type="match status" value="1"/>
</dbReference>
<feature type="transmembrane region" description="Helical" evidence="8">
    <location>
        <begin position="39"/>
        <end position="58"/>
    </location>
</feature>
<evidence type="ECO:0000256" key="5">
    <source>
        <dbReference type="ARBA" id="ARBA00022692"/>
    </source>
</evidence>
<dbReference type="RefSeq" id="WP_091498156.1">
    <property type="nucleotide sequence ID" value="NZ_FODJ01000008.1"/>
</dbReference>
<dbReference type="OrthoDB" id="2078716at2"/>
<keyword evidence="3" id="KW-0813">Transport</keyword>
<proteinExistence type="inferred from homology"/>
<evidence type="ECO:0000256" key="1">
    <source>
        <dbReference type="ARBA" id="ARBA00004141"/>
    </source>
</evidence>
<dbReference type="PANTHER" id="PTHR34975:SF2">
    <property type="entry name" value="SPORE GERMINATION PROTEIN A2"/>
    <property type="match status" value="1"/>
</dbReference>
<dbReference type="GO" id="GO:0016020">
    <property type="term" value="C:membrane"/>
    <property type="evidence" value="ECO:0007669"/>
    <property type="project" value="UniProtKB-SubCell"/>
</dbReference>
<feature type="transmembrane region" description="Helical" evidence="8">
    <location>
        <begin position="332"/>
        <end position="352"/>
    </location>
</feature>
<keyword evidence="6 8" id="KW-1133">Transmembrane helix</keyword>
<evidence type="ECO:0000256" key="4">
    <source>
        <dbReference type="ARBA" id="ARBA00022544"/>
    </source>
</evidence>
<name>A0A1H8Q1G4_9BACI</name>
<keyword evidence="4" id="KW-0309">Germination</keyword>
<dbReference type="InterPro" id="IPR004761">
    <property type="entry name" value="Spore_GerAB"/>
</dbReference>
<feature type="transmembrane region" description="Helical" evidence="8">
    <location>
        <begin position="12"/>
        <end position="33"/>
    </location>
</feature>
<dbReference type="PANTHER" id="PTHR34975">
    <property type="entry name" value="SPORE GERMINATION PROTEIN A2"/>
    <property type="match status" value="1"/>
</dbReference>
<evidence type="ECO:0000256" key="2">
    <source>
        <dbReference type="ARBA" id="ARBA00007998"/>
    </source>
</evidence>
<feature type="transmembrane region" description="Helical" evidence="8">
    <location>
        <begin position="182"/>
        <end position="203"/>
    </location>
</feature>
<keyword evidence="7 8" id="KW-0472">Membrane</keyword>
<dbReference type="EMBL" id="FODJ01000008">
    <property type="protein sequence ID" value="SEO47916.1"/>
    <property type="molecule type" value="Genomic_DNA"/>
</dbReference>
<gene>
    <name evidence="9" type="ORF">SAMN04488134_1085</name>
</gene>
<evidence type="ECO:0000256" key="6">
    <source>
        <dbReference type="ARBA" id="ARBA00022989"/>
    </source>
</evidence>
<feature type="transmembrane region" description="Helical" evidence="8">
    <location>
        <begin position="143"/>
        <end position="162"/>
    </location>
</feature>
<feature type="transmembrane region" description="Helical" evidence="8">
    <location>
        <begin position="79"/>
        <end position="101"/>
    </location>
</feature>
<evidence type="ECO:0000313" key="10">
    <source>
        <dbReference type="Proteomes" id="UP000199300"/>
    </source>
</evidence>
<comment type="similarity">
    <text evidence="2">Belongs to the amino acid-polyamine-organocation (APC) superfamily. Spore germination protein (SGP) (TC 2.A.3.9) family.</text>
</comment>